<feature type="transmembrane region" description="Helical" evidence="1">
    <location>
        <begin position="193"/>
        <end position="213"/>
    </location>
</feature>
<evidence type="ECO:0000256" key="1">
    <source>
        <dbReference type="SAM" id="Phobius"/>
    </source>
</evidence>
<accession>A0A5R8Y3U5</accession>
<evidence type="ECO:0000313" key="2">
    <source>
        <dbReference type="EMBL" id="TLP40746.1"/>
    </source>
</evidence>
<keyword evidence="1" id="KW-0472">Membrane</keyword>
<dbReference type="OrthoDB" id="9805022at2"/>
<protein>
    <submittedName>
        <fullName evidence="2">ABC transporter permease</fullName>
    </submittedName>
</protein>
<keyword evidence="1" id="KW-1133">Transmembrane helix</keyword>
<proteinExistence type="predicted"/>
<keyword evidence="3" id="KW-1185">Reference proteome</keyword>
<dbReference type="Proteomes" id="UP000308901">
    <property type="component" value="Unassembled WGS sequence"/>
</dbReference>
<sequence>MFLKFLENTGDKTILSVKEGFSFIFFVFESILNILNPFSYNKTMFKNLVLEIYESSIKRFLSFLFLAVVLGSILILIAMIFAIRFNLVEQIGVLLISFIVNEFSPIFTTLFFIFVYGLSIQEKTKLESLNDKNDILNLYNAKLVNCIFLVPLMSFLFATLMILSACVVSIFFLDFSLETYKNLIINSISLENIFILLIKSSVSSLLTMLVPIFYANKLRQFNKNINVASSLKIFIIMLIILLSIELASILIVY</sequence>
<dbReference type="Pfam" id="PF02405">
    <property type="entry name" value="MlaE"/>
    <property type="match status" value="1"/>
</dbReference>
<comment type="caution">
    <text evidence="2">The sequence shown here is derived from an EMBL/GenBank/DDBJ whole genome shotgun (WGS) entry which is preliminary data.</text>
</comment>
<feature type="transmembrane region" description="Helical" evidence="1">
    <location>
        <begin position="60"/>
        <end position="85"/>
    </location>
</feature>
<feature type="transmembrane region" description="Helical" evidence="1">
    <location>
        <begin position="20"/>
        <end position="39"/>
    </location>
</feature>
<keyword evidence="1" id="KW-0812">Transmembrane</keyword>
<feature type="transmembrane region" description="Helical" evidence="1">
    <location>
        <begin position="233"/>
        <end position="252"/>
    </location>
</feature>
<dbReference type="GO" id="GO:0043190">
    <property type="term" value="C:ATP-binding cassette (ABC) transporter complex"/>
    <property type="evidence" value="ECO:0007669"/>
    <property type="project" value="InterPro"/>
</dbReference>
<dbReference type="InterPro" id="IPR030802">
    <property type="entry name" value="Permease_MalE"/>
</dbReference>
<feature type="transmembrane region" description="Helical" evidence="1">
    <location>
        <begin position="146"/>
        <end position="173"/>
    </location>
</feature>
<dbReference type="RefSeq" id="WP_138151105.1">
    <property type="nucleotide sequence ID" value="NZ_VANU01000001.1"/>
</dbReference>
<dbReference type="EMBL" id="VANU01000001">
    <property type="protein sequence ID" value="TLP40746.1"/>
    <property type="molecule type" value="Genomic_DNA"/>
</dbReference>
<evidence type="ECO:0000313" key="3">
    <source>
        <dbReference type="Proteomes" id="UP000308901"/>
    </source>
</evidence>
<gene>
    <name evidence="2" type="ORF">FDK22_01650</name>
</gene>
<dbReference type="AlphaFoldDB" id="A0A5R8Y3U5"/>
<feature type="transmembrane region" description="Helical" evidence="1">
    <location>
        <begin position="91"/>
        <end position="118"/>
    </location>
</feature>
<reference evidence="2 3" key="1">
    <citation type="submission" date="2019-05" db="EMBL/GenBank/DDBJ databases">
        <title>Arcobacter sp. nov., isolated from sea sediment.</title>
        <authorList>
            <person name="Kim W."/>
        </authorList>
    </citation>
    <scope>NUCLEOTIDE SEQUENCE [LARGE SCALE GENOMIC DNA]</scope>
    <source>
        <strain evidence="2 3">CAU 1517</strain>
    </source>
</reference>
<name>A0A5R8Y3U5_9BACT</name>
<organism evidence="2 3">
    <name type="scientific">Arcobacter arenosus</name>
    <dbReference type="NCBI Taxonomy" id="2576037"/>
    <lineage>
        <taxon>Bacteria</taxon>
        <taxon>Pseudomonadati</taxon>
        <taxon>Campylobacterota</taxon>
        <taxon>Epsilonproteobacteria</taxon>
        <taxon>Campylobacterales</taxon>
        <taxon>Arcobacteraceae</taxon>
        <taxon>Arcobacter</taxon>
    </lineage>
</organism>